<dbReference type="OrthoDB" id="9772295at2"/>
<proteinExistence type="predicted"/>
<keyword evidence="2" id="KW-1185">Reference proteome</keyword>
<dbReference type="AlphaFoldDB" id="A0A518EMX6"/>
<dbReference type="Pfam" id="PF08811">
    <property type="entry name" value="DUF1800"/>
    <property type="match status" value="1"/>
</dbReference>
<dbReference type="Proteomes" id="UP000320390">
    <property type="component" value="Chromosome"/>
</dbReference>
<reference evidence="1 2" key="1">
    <citation type="submission" date="2019-02" db="EMBL/GenBank/DDBJ databases">
        <title>Deep-cultivation of Planctomycetes and their phenomic and genomic characterization uncovers novel biology.</title>
        <authorList>
            <person name="Wiegand S."/>
            <person name="Jogler M."/>
            <person name="Boedeker C."/>
            <person name="Pinto D."/>
            <person name="Vollmers J."/>
            <person name="Rivas-Marin E."/>
            <person name="Kohn T."/>
            <person name="Peeters S.H."/>
            <person name="Heuer A."/>
            <person name="Rast P."/>
            <person name="Oberbeckmann S."/>
            <person name="Bunk B."/>
            <person name="Jeske O."/>
            <person name="Meyerdierks A."/>
            <person name="Storesund J.E."/>
            <person name="Kallscheuer N."/>
            <person name="Luecker S."/>
            <person name="Lage O.M."/>
            <person name="Pohl T."/>
            <person name="Merkel B.J."/>
            <person name="Hornburger P."/>
            <person name="Mueller R.-W."/>
            <person name="Bruemmer F."/>
            <person name="Labrenz M."/>
            <person name="Spormann A.M."/>
            <person name="Op den Camp H."/>
            <person name="Overmann J."/>
            <person name="Amann R."/>
            <person name="Jetten M.S.M."/>
            <person name="Mascher T."/>
            <person name="Medema M.H."/>
            <person name="Devos D.P."/>
            <person name="Kaster A.-K."/>
            <person name="Ovreas L."/>
            <person name="Rohde M."/>
            <person name="Galperin M.Y."/>
            <person name="Jogler C."/>
        </authorList>
    </citation>
    <scope>NUCLEOTIDE SEQUENCE [LARGE SCALE GENOMIC DNA]</scope>
    <source>
        <strain evidence="1 2">Poly30</strain>
    </source>
</reference>
<gene>
    <name evidence="1" type="ORF">Poly30_09390</name>
</gene>
<protein>
    <submittedName>
        <fullName evidence="1">Uncharacterized protein</fullName>
    </submittedName>
</protein>
<evidence type="ECO:0000313" key="1">
    <source>
        <dbReference type="EMBL" id="QDV05442.1"/>
    </source>
</evidence>
<dbReference type="InterPro" id="IPR014917">
    <property type="entry name" value="DUF1800"/>
</dbReference>
<dbReference type="EMBL" id="CP036434">
    <property type="protein sequence ID" value="QDV05442.1"/>
    <property type="molecule type" value="Genomic_DNA"/>
</dbReference>
<accession>A0A518EMX6</accession>
<sequence>MLHLFAGLPLSVCIVTPATADISFPAGEAVRLWVNRRQVIAIEAAGATEEDREWPVMSSDASLVVPLGTARILAGQRFGSLAVRALAAGGGELEVGGARVRFDARSLPEATSAQAAIPAFVAPAEGAVLSGKCAIGVEIATRPGVPTAETEPILDVPGIGEVRPSGRVASERGPEQRWVFEIDANAIPEGPQLLRVRMAGEERSGDGEESLFVRVVHSGGGIHVEAEAALQRERPDEFGGGHPPVSGDPLASGGAAVVLRGYQPTALAFIDVPEAGSWQVFATMRGRIGAGAFPSVSLSVDTDQPRLGSVRVVSESWQRLPIGLPIELEAGEHAIHLRLGNPVSEGRAEERHLYIDSVDLVVAPAMSTASGSMMGMEGAMASSMDASMMSGSSAGSPDEASGLLADGLWVGFHEVFDGLPMNGDLRIEGLTSWRGGDSLPAPRVDLLVDGEAVQTMQATEPIFEISRAELGPGEHTFQLRAEQIGGRVAVTPAQTLFVRGATGSPGPTRVLRFGMEDERWLATGALLQPAGEVSGSLELPADLEGWCELRIDARGPGAPHHGLVTVRVEGAPDDRGERPLLLTETLEIRDWWRERSIGELSLPAGSKRVVVEAEPQPDGAASERPSLYLRSLVLERLDARPKRDFSPPGVEILYPADGATVEAELDAVVADVFDDRRVATAELMVDGRSVAAFARVPSGAGYAVLPLLARDLAPGTHTLAVRVFDEARNEAESVSRTVTVRERNDGAAPGAFPRAVHLLNRMGLGPDPGELADVLLHGEAAWVESQFTVGVGHEVARGRALADLGGAIPYQAQQLALQIALTTDQPLRERFALFLDNHFSTWADKTGMTSEWGDHRRYQDVGLAPFGELLWTAMSSPVMLVYLDQQKSFRGRLNENLARELLELHTVGVNGGYDQADVTALAGLLCGLTVGEEAPPDGAGQYLSRVFRFAPDLADPAPQTVLGARFEAAEGDYTPFERFGAVLDHLAAHPMTARFWAHKLAEHFVGAPAPEALVEDLAERFLATGGDTRELLRCIAEHPAFWAAMGTGRVASPLDFGVRFARATTPRHLHGHVQTLMASAGMGLFDHEAPDGYPEDDEAWVDSNGLLARWRLAQNASWAARALVPEELRRAGRGDSQQEYSELAIDHASFRLLGRLLGPDSRAAALAYLAELGGDSAPKEIDQMCVLLTRFPEANLR</sequence>
<dbReference type="RefSeq" id="WP_145194846.1">
    <property type="nucleotide sequence ID" value="NZ_CP036434.1"/>
</dbReference>
<dbReference type="InterPro" id="IPR013783">
    <property type="entry name" value="Ig-like_fold"/>
</dbReference>
<dbReference type="Gene3D" id="2.60.40.10">
    <property type="entry name" value="Immunoglobulins"/>
    <property type="match status" value="1"/>
</dbReference>
<evidence type="ECO:0000313" key="2">
    <source>
        <dbReference type="Proteomes" id="UP000320390"/>
    </source>
</evidence>
<name>A0A518EMX6_9BACT</name>
<organism evidence="1 2">
    <name type="scientific">Saltatorellus ferox</name>
    <dbReference type="NCBI Taxonomy" id="2528018"/>
    <lineage>
        <taxon>Bacteria</taxon>
        <taxon>Pseudomonadati</taxon>
        <taxon>Planctomycetota</taxon>
        <taxon>Planctomycetia</taxon>
        <taxon>Planctomycetia incertae sedis</taxon>
        <taxon>Saltatorellus</taxon>
    </lineage>
</organism>